<dbReference type="PANTHER" id="PTHR35801">
    <property type="entry name" value="PHOSPHOSERINE PHOSPHATASE RSBX"/>
    <property type="match status" value="1"/>
</dbReference>
<name>A0A2N0Z2F7_9BACI</name>
<evidence type="ECO:0000259" key="1">
    <source>
        <dbReference type="SMART" id="SM00331"/>
    </source>
</evidence>
<dbReference type="SMART" id="SM00331">
    <property type="entry name" value="PP2C_SIG"/>
    <property type="match status" value="1"/>
</dbReference>
<gene>
    <name evidence="2" type="ORF">CWS01_10770</name>
</gene>
<protein>
    <submittedName>
        <fullName evidence="2">Phosphoserine phosphatase</fullName>
    </submittedName>
</protein>
<evidence type="ECO:0000313" key="2">
    <source>
        <dbReference type="EMBL" id="PKG23696.1"/>
    </source>
</evidence>
<reference evidence="2 3" key="1">
    <citation type="journal article" date="2003" name="Int. J. Syst. Evol. Microbiol.">
        <title>Bacillus nealsonii sp. nov., isolated from a spacecraft-assembly facility, whose spores are gamma-radiation resistant.</title>
        <authorList>
            <person name="Venkateswaran K."/>
            <person name="Kempf M."/>
            <person name="Chen F."/>
            <person name="Satomi M."/>
            <person name="Nicholson W."/>
            <person name="Kern R."/>
        </authorList>
    </citation>
    <scope>NUCLEOTIDE SEQUENCE [LARGE SCALE GENOMIC DNA]</scope>
    <source>
        <strain evidence="2 3">FO-92</strain>
    </source>
</reference>
<dbReference type="EMBL" id="PISE01000021">
    <property type="protein sequence ID" value="PKG23696.1"/>
    <property type="molecule type" value="Genomic_DNA"/>
</dbReference>
<accession>A0A2N0Z2F7</accession>
<evidence type="ECO:0000313" key="3">
    <source>
        <dbReference type="Proteomes" id="UP000233375"/>
    </source>
</evidence>
<dbReference type="RefSeq" id="WP_101177204.1">
    <property type="nucleotide sequence ID" value="NZ_PISE01000021.1"/>
</dbReference>
<comment type="caution">
    <text evidence="2">The sequence shown here is derived from an EMBL/GenBank/DDBJ whole genome shotgun (WGS) entry which is preliminary data.</text>
</comment>
<dbReference type="SUPFAM" id="SSF81606">
    <property type="entry name" value="PP2C-like"/>
    <property type="match status" value="1"/>
</dbReference>
<feature type="domain" description="PPM-type phosphatase" evidence="1">
    <location>
        <begin position="8"/>
        <end position="197"/>
    </location>
</feature>
<organism evidence="2 3">
    <name type="scientific">Niallia nealsonii</name>
    <dbReference type="NCBI Taxonomy" id="115979"/>
    <lineage>
        <taxon>Bacteria</taxon>
        <taxon>Bacillati</taxon>
        <taxon>Bacillota</taxon>
        <taxon>Bacilli</taxon>
        <taxon>Bacillales</taxon>
        <taxon>Bacillaceae</taxon>
        <taxon>Niallia</taxon>
    </lineage>
</organism>
<dbReference type="InterPro" id="IPR001932">
    <property type="entry name" value="PPM-type_phosphatase-like_dom"/>
</dbReference>
<dbReference type="Gene3D" id="3.60.40.10">
    <property type="entry name" value="PPM-type phosphatase domain"/>
    <property type="match status" value="1"/>
</dbReference>
<sequence length="198" mass="21941">MTTLINNNVHVLAHQTIKKGKLLCGDSYFFTSTDQYFICVLADGLGSGEFANEASVAVINVIEEFHGAPVEELMELCNKVLVKKRGAAVCVFKVDYESKNVIYSSVGNIRFFLYSPTGKLTYPLPVTGYLSGRPQTYHTQCFTYEANSKFLVFSDGFNIQGVKALLKGYIPIETIADTIITKYKNNDDDSTFILGSLL</sequence>
<dbReference type="InterPro" id="IPR036457">
    <property type="entry name" value="PPM-type-like_dom_sf"/>
</dbReference>
<dbReference type="Proteomes" id="UP000233375">
    <property type="component" value="Unassembled WGS sequence"/>
</dbReference>
<proteinExistence type="predicted"/>
<keyword evidence="3" id="KW-1185">Reference proteome</keyword>
<dbReference type="Pfam" id="PF07228">
    <property type="entry name" value="SpoIIE"/>
    <property type="match status" value="1"/>
</dbReference>
<dbReference type="AlphaFoldDB" id="A0A2N0Z2F7"/>
<dbReference type="OrthoDB" id="1090916at2"/>
<dbReference type="PANTHER" id="PTHR35801:SF1">
    <property type="entry name" value="PHOSPHOSERINE PHOSPHATASE RSBX"/>
    <property type="match status" value="1"/>
</dbReference>
<dbReference type="InterPro" id="IPR039248">
    <property type="entry name" value="Ptase_RsbX"/>
</dbReference>